<dbReference type="Proteomes" id="UP000287651">
    <property type="component" value="Unassembled WGS sequence"/>
</dbReference>
<evidence type="ECO:0000313" key="2">
    <source>
        <dbReference type="EMBL" id="RRT83855.1"/>
    </source>
</evidence>
<gene>
    <name evidence="2" type="ORF">B296_00009107</name>
</gene>
<feature type="region of interest" description="Disordered" evidence="1">
    <location>
        <begin position="1"/>
        <end position="42"/>
    </location>
</feature>
<feature type="non-terminal residue" evidence="2">
    <location>
        <position position="170"/>
    </location>
</feature>
<dbReference type="EMBL" id="AMZH03000420">
    <property type="protein sequence ID" value="RRT83855.1"/>
    <property type="molecule type" value="Genomic_DNA"/>
</dbReference>
<evidence type="ECO:0000313" key="3">
    <source>
        <dbReference type="Proteomes" id="UP000287651"/>
    </source>
</evidence>
<comment type="caution">
    <text evidence="2">The sequence shown here is derived from an EMBL/GenBank/DDBJ whole genome shotgun (WGS) entry which is preliminary data.</text>
</comment>
<reference evidence="2 3" key="1">
    <citation type="journal article" date="2014" name="Agronomy (Basel)">
        <title>A Draft Genome Sequence for Ensete ventricosum, the Drought-Tolerant Tree Against Hunger.</title>
        <authorList>
            <person name="Harrison J."/>
            <person name="Moore K.A."/>
            <person name="Paszkiewicz K."/>
            <person name="Jones T."/>
            <person name="Grant M."/>
            <person name="Ambacheew D."/>
            <person name="Muzemil S."/>
            <person name="Studholme D.J."/>
        </authorList>
    </citation>
    <scope>NUCLEOTIDE SEQUENCE [LARGE SCALE GENOMIC DNA]</scope>
</reference>
<protein>
    <submittedName>
        <fullName evidence="2">Uncharacterized protein</fullName>
    </submittedName>
</protein>
<dbReference type="AlphaFoldDB" id="A0A427B5U7"/>
<proteinExistence type="predicted"/>
<organism evidence="2 3">
    <name type="scientific">Ensete ventricosum</name>
    <name type="common">Abyssinian banana</name>
    <name type="synonym">Musa ensete</name>
    <dbReference type="NCBI Taxonomy" id="4639"/>
    <lineage>
        <taxon>Eukaryota</taxon>
        <taxon>Viridiplantae</taxon>
        <taxon>Streptophyta</taxon>
        <taxon>Embryophyta</taxon>
        <taxon>Tracheophyta</taxon>
        <taxon>Spermatophyta</taxon>
        <taxon>Magnoliopsida</taxon>
        <taxon>Liliopsida</taxon>
        <taxon>Zingiberales</taxon>
        <taxon>Musaceae</taxon>
        <taxon>Ensete</taxon>
    </lineage>
</organism>
<accession>A0A427B5U7</accession>
<evidence type="ECO:0000256" key="1">
    <source>
        <dbReference type="SAM" id="MobiDB-lite"/>
    </source>
</evidence>
<name>A0A427B5U7_ENSVE</name>
<sequence length="170" mass="19355">MGLAHTSIPANGTLVYDGSTEEVGGKGKEEGEREEEKKKEEMEERISTGLSQFFDKAVNKVFNVMLVYVCVFRFCSCFAQHNVSNTKVRMAEFELRLNVASAFAEAKQCTICSTMQGSLRGWWSPKLTKGKKKRENKYLESTLLLARTIRRPRAISSPRTGRTRRHRLND</sequence>
<feature type="compositionally biased region" description="Basic and acidic residues" evidence="1">
    <location>
        <begin position="23"/>
        <end position="42"/>
    </location>
</feature>